<name>A0A511DXD9_LENKE</name>
<reference evidence="1" key="1">
    <citation type="submission" date="2019-07" db="EMBL/GenBank/DDBJ databases">
        <title>Whole genome shotgun sequence of Lactobacillus kefiri NBRC 15888.</title>
        <authorList>
            <person name="Hosoyama A."/>
            <person name="Uohara A."/>
            <person name="Ohji S."/>
            <person name="Ichikawa N."/>
        </authorList>
    </citation>
    <scope>NUCLEOTIDE SEQUENCE [LARGE SCALE GENOMIC DNA]</scope>
    <source>
        <strain evidence="1">NBRC 15888</strain>
    </source>
</reference>
<organism evidence="1 2">
    <name type="scientific">Lentilactobacillus kefiri</name>
    <name type="common">Lactobacillus kefiri</name>
    <dbReference type="NCBI Taxonomy" id="33962"/>
    <lineage>
        <taxon>Bacteria</taxon>
        <taxon>Bacillati</taxon>
        <taxon>Bacillota</taxon>
        <taxon>Bacilli</taxon>
        <taxon>Lactobacillales</taxon>
        <taxon>Lactobacillaceae</taxon>
        <taxon>Lentilactobacillus</taxon>
    </lineage>
</organism>
<dbReference type="AlphaFoldDB" id="A0A511DXD9"/>
<dbReference type="GeneID" id="71568193"/>
<comment type="caution">
    <text evidence="1">The sequence shown here is derived from an EMBL/GenBank/DDBJ whole genome shotgun (WGS) entry which is preliminary data.</text>
</comment>
<accession>A0A511DXD9</accession>
<dbReference type="EMBL" id="BJVK01000074">
    <property type="protein sequence ID" value="GEL29491.1"/>
    <property type="molecule type" value="Genomic_DNA"/>
</dbReference>
<sequence length="92" mass="10907">MALIKKDNNQQVRIKHTANVDRNLTPSKKFKSSDRRTLKVDPPVYQLIKSLAYITDKKMYDLVREMANAYLDNNITDRQRENVLRNIDDIER</sequence>
<protein>
    <submittedName>
        <fullName evidence="1">Uncharacterized protein</fullName>
    </submittedName>
</protein>
<evidence type="ECO:0000313" key="2">
    <source>
        <dbReference type="Proteomes" id="UP000321893"/>
    </source>
</evidence>
<proteinExistence type="predicted"/>
<dbReference type="RefSeq" id="WP_057910342.1">
    <property type="nucleotide sequence ID" value="NZ_BJVK01000074.1"/>
</dbReference>
<evidence type="ECO:0000313" key="1">
    <source>
        <dbReference type="EMBL" id="GEL29491.1"/>
    </source>
</evidence>
<gene>
    <name evidence="1" type="ORF">LKE01_23110</name>
</gene>
<dbReference type="NCBIfam" id="NF041284">
    <property type="entry name" value="PrgO"/>
    <property type="match status" value="1"/>
</dbReference>
<dbReference type="Proteomes" id="UP000321893">
    <property type="component" value="Unassembled WGS sequence"/>
</dbReference>
<keyword evidence="2" id="KW-1185">Reference proteome</keyword>
<dbReference type="OrthoDB" id="2295973at2"/>